<dbReference type="AlphaFoldDB" id="A0A9D4CES9"/>
<accession>A0A9D4CES9</accession>
<keyword evidence="2" id="KW-1185">Reference proteome</keyword>
<evidence type="ECO:0000313" key="2">
    <source>
        <dbReference type="Proteomes" id="UP000828390"/>
    </source>
</evidence>
<reference evidence="1" key="2">
    <citation type="submission" date="2020-11" db="EMBL/GenBank/DDBJ databases">
        <authorList>
            <person name="McCartney M.A."/>
            <person name="Auch B."/>
            <person name="Kono T."/>
            <person name="Mallez S."/>
            <person name="Becker A."/>
            <person name="Gohl D.M."/>
            <person name="Silverstein K.A.T."/>
            <person name="Koren S."/>
            <person name="Bechman K.B."/>
            <person name="Herman A."/>
            <person name="Abrahante J.E."/>
            <person name="Garbe J."/>
        </authorList>
    </citation>
    <scope>NUCLEOTIDE SEQUENCE</scope>
    <source>
        <strain evidence="1">Duluth1</strain>
        <tissue evidence="1">Whole animal</tissue>
    </source>
</reference>
<organism evidence="1 2">
    <name type="scientific">Dreissena polymorpha</name>
    <name type="common">Zebra mussel</name>
    <name type="synonym">Mytilus polymorpha</name>
    <dbReference type="NCBI Taxonomy" id="45954"/>
    <lineage>
        <taxon>Eukaryota</taxon>
        <taxon>Metazoa</taxon>
        <taxon>Spiralia</taxon>
        <taxon>Lophotrochozoa</taxon>
        <taxon>Mollusca</taxon>
        <taxon>Bivalvia</taxon>
        <taxon>Autobranchia</taxon>
        <taxon>Heteroconchia</taxon>
        <taxon>Euheterodonta</taxon>
        <taxon>Imparidentia</taxon>
        <taxon>Neoheterodontei</taxon>
        <taxon>Myida</taxon>
        <taxon>Dreissenoidea</taxon>
        <taxon>Dreissenidae</taxon>
        <taxon>Dreissena</taxon>
    </lineage>
</organism>
<evidence type="ECO:0000313" key="1">
    <source>
        <dbReference type="EMBL" id="KAH3723888.1"/>
    </source>
</evidence>
<protein>
    <submittedName>
        <fullName evidence="1">Uncharacterized protein</fullName>
    </submittedName>
</protein>
<dbReference type="EMBL" id="JAIWYP010000012">
    <property type="protein sequence ID" value="KAH3723888.1"/>
    <property type="molecule type" value="Genomic_DNA"/>
</dbReference>
<reference evidence="1" key="1">
    <citation type="journal article" date="2019" name="bioRxiv">
        <title>The Genome of the Zebra Mussel, Dreissena polymorpha: A Resource for Invasive Species Research.</title>
        <authorList>
            <person name="McCartney M.A."/>
            <person name="Auch B."/>
            <person name="Kono T."/>
            <person name="Mallez S."/>
            <person name="Zhang Y."/>
            <person name="Obille A."/>
            <person name="Becker A."/>
            <person name="Abrahante J.E."/>
            <person name="Garbe J."/>
            <person name="Badalamenti J.P."/>
            <person name="Herman A."/>
            <person name="Mangelson H."/>
            <person name="Liachko I."/>
            <person name="Sullivan S."/>
            <person name="Sone E.D."/>
            <person name="Koren S."/>
            <person name="Silverstein K.A.T."/>
            <person name="Beckman K.B."/>
            <person name="Gohl D.M."/>
        </authorList>
    </citation>
    <scope>NUCLEOTIDE SEQUENCE</scope>
    <source>
        <strain evidence="1">Duluth1</strain>
        <tissue evidence="1">Whole animal</tissue>
    </source>
</reference>
<name>A0A9D4CES9_DREPO</name>
<gene>
    <name evidence="1" type="ORF">DPMN_049684</name>
</gene>
<dbReference type="Proteomes" id="UP000828390">
    <property type="component" value="Unassembled WGS sequence"/>
</dbReference>
<comment type="caution">
    <text evidence="1">The sequence shown here is derived from an EMBL/GenBank/DDBJ whole genome shotgun (WGS) entry which is preliminary data.</text>
</comment>
<proteinExistence type="predicted"/>
<sequence length="85" mass="9941">MGSKVDGKNRNIVAKFTLYKENELARKQLNNLNGTPYFVNEHFPKDTFDKRRQLIPKMKEARRDGKTSDVECNLGKVKTWFISHV</sequence>